<evidence type="ECO:0000313" key="2">
    <source>
        <dbReference type="EMBL" id="MBO8474891.1"/>
    </source>
</evidence>
<dbReference type="PROSITE" id="PS51257">
    <property type="entry name" value="PROKAR_LIPOPROTEIN"/>
    <property type="match status" value="1"/>
</dbReference>
<comment type="caution">
    <text evidence="2">The sequence shown here is derived from an EMBL/GenBank/DDBJ whole genome shotgun (WGS) entry which is preliminary data.</text>
</comment>
<organism evidence="2 3">
    <name type="scientific">Candidatus Cryptobacteroides faecigallinarum</name>
    <dbReference type="NCBI Taxonomy" id="2840763"/>
    <lineage>
        <taxon>Bacteria</taxon>
        <taxon>Pseudomonadati</taxon>
        <taxon>Bacteroidota</taxon>
        <taxon>Bacteroidia</taxon>
        <taxon>Bacteroidales</taxon>
        <taxon>Candidatus Cryptobacteroides</taxon>
    </lineage>
</organism>
<gene>
    <name evidence="2" type="ORF">IAB91_06345</name>
</gene>
<dbReference type="Pfam" id="PF14302">
    <property type="entry name" value="DUF4377"/>
    <property type="match status" value="1"/>
</dbReference>
<evidence type="ECO:0000259" key="1">
    <source>
        <dbReference type="Pfam" id="PF14302"/>
    </source>
</evidence>
<dbReference type="Proteomes" id="UP000823757">
    <property type="component" value="Unassembled WGS sequence"/>
</dbReference>
<dbReference type="EMBL" id="JADIMD010000098">
    <property type="protein sequence ID" value="MBO8474891.1"/>
    <property type="molecule type" value="Genomic_DNA"/>
</dbReference>
<reference evidence="2" key="1">
    <citation type="submission" date="2020-10" db="EMBL/GenBank/DDBJ databases">
        <authorList>
            <person name="Gilroy R."/>
        </authorList>
    </citation>
    <scope>NUCLEOTIDE SEQUENCE</scope>
    <source>
        <strain evidence="2">B1-13419</strain>
    </source>
</reference>
<evidence type="ECO:0000313" key="3">
    <source>
        <dbReference type="Proteomes" id="UP000823757"/>
    </source>
</evidence>
<accession>A0A9D9IMS8</accession>
<name>A0A9D9IMS8_9BACT</name>
<dbReference type="AlphaFoldDB" id="A0A9D9IMS8"/>
<proteinExistence type="predicted"/>
<reference evidence="2" key="2">
    <citation type="journal article" date="2021" name="PeerJ">
        <title>Extensive microbial diversity within the chicken gut microbiome revealed by metagenomics and culture.</title>
        <authorList>
            <person name="Gilroy R."/>
            <person name="Ravi A."/>
            <person name="Getino M."/>
            <person name="Pursley I."/>
            <person name="Horton D.L."/>
            <person name="Alikhan N.F."/>
            <person name="Baker D."/>
            <person name="Gharbi K."/>
            <person name="Hall N."/>
            <person name="Watson M."/>
            <person name="Adriaenssens E.M."/>
            <person name="Foster-Nyarko E."/>
            <person name="Jarju S."/>
            <person name="Secka A."/>
            <person name="Antonio M."/>
            <person name="Oren A."/>
            <person name="Chaudhuri R.R."/>
            <person name="La Ragione R."/>
            <person name="Hildebrand F."/>
            <person name="Pallen M.J."/>
        </authorList>
    </citation>
    <scope>NUCLEOTIDE SEQUENCE</scope>
    <source>
        <strain evidence="2">B1-13419</strain>
    </source>
</reference>
<protein>
    <submittedName>
        <fullName evidence="2">DUF4377 domain-containing protein</fullName>
    </submittedName>
</protein>
<sequence length="293" mass="33326">MKAINLGVLVFCAFGIISCDSNDDGGRTVTDYKEYVLTVASKKVPGVLYDVHDFLSEVYAVKEGQSDGWSACGYIDGFEYEKGYEYRIKISETSYLDWAMGDPAWTERDLIEVISKDKKDSENLPSHFIPATYYDNVPLPQYRYMVDADNKELIEENLKGHSLIPLDYHAILYRGEDKFLKWIALKDNQKVLGPYIIQTKNKTPEEMPESYKSLPPEAQIVGCGEWIFLDEALDAIDNFSFDVFIGYATNAKSDRPSADTIYLYKDLTEHYQTEYPDAGVKTVVISYAVPSMM</sequence>
<dbReference type="InterPro" id="IPR025485">
    <property type="entry name" value="DUF4377"/>
</dbReference>
<feature type="domain" description="DUF4377" evidence="1">
    <location>
        <begin position="39"/>
        <end position="116"/>
    </location>
</feature>